<keyword evidence="1" id="KW-1133">Transmembrane helix</keyword>
<organism evidence="3 4">
    <name type="scientific">Rufibacter quisquiliarum</name>
    <dbReference type="NCBI Taxonomy" id="1549639"/>
    <lineage>
        <taxon>Bacteria</taxon>
        <taxon>Pseudomonadati</taxon>
        <taxon>Bacteroidota</taxon>
        <taxon>Cytophagia</taxon>
        <taxon>Cytophagales</taxon>
        <taxon>Hymenobacteraceae</taxon>
        <taxon>Rufibacter</taxon>
    </lineage>
</organism>
<feature type="transmembrane region" description="Helical" evidence="1">
    <location>
        <begin position="166"/>
        <end position="187"/>
    </location>
</feature>
<evidence type="ECO:0000313" key="3">
    <source>
        <dbReference type="EMBL" id="MBA9076402.1"/>
    </source>
</evidence>
<comment type="caution">
    <text evidence="3">The sequence shown here is derived from an EMBL/GenBank/DDBJ whole genome shotgun (WGS) entry which is preliminary data.</text>
</comment>
<keyword evidence="4" id="KW-1185">Reference proteome</keyword>
<reference evidence="3 4" key="1">
    <citation type="submission" date="2020-08" db="EMBL/GenBank/DDBJ databases">
        <title>Genomic Encyclopedia of Type Strains, Phase IV (KMG-IV): sequencing the most valuable type-strain genomes for metagenomic binning, comparative biology and taxonomic classification.</title>
        <authorList>
            <person name="Goeker M."/>
        </authorList>
    </citation>
    <scope>NUCLEOTIDE SEQUENCE [LARGE SCALE GENOMIC DNA]</scope>
    <source>
        <strain evidence="3 4">DSM 29854</strain>
    </source>
</reference>
<feature type="transmembrane region" description="Helical" evidence="1">
    <location>
        <begin position="53"/>
        <end position="73"/>
    </location>
</feature>
<evidence type="ECO:0000256" key="1">
    <source>
        <dbReference type="SAM" id="Phobius"/>
    </source>
</evidence>
<name>A0A839GBU0_9BACT</name>
<evidence type="ECO:0000313" key="4">
    <source>
        <dbReference type="Proteomes" id="UP000563094"/>
    </source>
</evidence>
<evidence type="ECO:0000259" key="2">
    <source>
        <dbReference type="Pfam" id="PF00487"/>
    </source>
</evidence>
<feature type="transmembrane region" description="Helical" evidence="1">
    <location>
        <begin position="20"/>
        <end position="41"/>
    </location>
</feature>
<protein>
    <submittedName>
        <fullName evidence="3">Beta-carotene ketolase (CrtW type)</fullName>
    </submittedName>
</protein>
<dbReference type="InterPro" id="IPR005804">
    <property type="entry name" value="FA_desaturase_dom"/>
</dbReference>
<dbReference type="Proteomes" id="UP000563094">
    <property type="component" value="Unassembled WGS sequence"/>
</dbReference>
<dbReference type="AlphaFoldDB" id="A0A839GBU0"/>
<keyword evidence="1" id="KW-0472">Membrane</keyword>
<proteinExistence type="predicted"/>
<sequence>MLAGEFINRKSVLELFLKKYAGITIALTILVAWGSVLWFLLHWQVDFISPLTYLAVLVMMHLYTGLFITAHDAMHGVVAPGNKRLNTVIGTLTAGLFAYNYYPRLFPKHHQHHRHVATDKDPDYHGGNFFLWFFSFARQYITVGQILLMASTFHLLQLWFPLENIILFWMVPAVLATFQLFYFGTYLPHRGVHEPENKHKSGTQQRNHLWAFLSCYFFGYHYEHHDKPYLPWWQLYKEKDRREGAKETR</sequence>
<dbReference type="EMBL" id="JACJIQ010000003">
    <property type="protein sequence ID" value="MBA9076402.1"/>
    <property type="molecule type" value="Genomic_DNA"/>
</dbReference>
<gene>
    <name evidence="3" type="ORF">FHS90_001106</name>
</gene>
<keyword evidence="1" id="KW-0812">Transmembrane</keyword>
<feature type="domain" description="Fatty acid desaturase" evidence="2">
    <location>
        <begin position="135"/>
        <end position="238"/>
    </location>
</feature>
<dbReference type="Pfam" id="PF00487">
    <property type="entry name" value="FA_desaturase"/>
    <property type="match status" value="1"/>
</dbReference>
<dbReference type="GO" id="GO:0006629">
    <property type="term" value="P:lipid metabolic process"/>
    <property type="evidence" value="ECO:0007669"/>
    <property type="project" value="InterPro"/>
</dbReference>
<accession>A0A839GBU0</accession>
<feature type="transmembrane region" description="Helical" evidence="1">
    <location>
        <begin position="85"/>
        <end position="102"/>
    </location>
</feature>
<dbReference type="RefSeq" id="WP_182512240.1">
    <property type="nucleotide sequence ID" value="NZ_JACJIQ010000003.1"/>
</dbReference>